<dbReference type="Gene3D" id="1.25.40.20">
    <property type="entry name" value="Ankyrin repeat-containing domain"/>
    <property type="match status" value="1"/>
</dbReference>
<dbReference type="InterPro" id="IPR036770">
    <property type="entry name" value="Ankyrin_rpt-contain_sf"/>
</dbReference>
<feature type="repeat" description="ANK" evidence="3">
    <location>
        <begin position="1342"/>
        <end position="1374"/>
    </location>
</feature>
<comment type="caution">
    <text evidence="5">The sequence shown here is derived from an EMBL/GenBank/DDBJ whole genome shotgun (WGS) entry which is preliminary data.</text>
</comment>
<evidence type="ECO:0000256" key="3">
    <source>
        <dbReference type="PROSITE-ProRule" id="PRU00023"/>
    </source>
</evidence>
<dbReference type="Pfam" id="PF12796">
    <property type="entry name" value="Ank_2"/>
    <property type="match status" value="1"/>
</dbReference>
<dbReference type="SMART" id="SM00248">
    <property type="entry name" value="ANK"/>
    <property type="match status" value="2"/>
</dbReference>
<dbReference type="GO" id="GO:0085020">
    <property type="term" value="P:protein K6-linked ubiquitination"/>
    <property type="evidence" value="ECO:0007669"/>
    <property type="project" value="TreeGrafter"/>
</dbReference>
<evidence type="ECO:0000313" key="6">
    <source>
        <dbReference type="Proteomes" id="UP000613740"/>
    </source>
</evidence>
<gene>
    <name evidence="5" type="ORF">HYH02_012367</name>
</gene>
<evidence type="ECO:0000256" key="1">
    <source>
        <dbReference type="ARBA" id="ARBA00022737"/>
    </source>
</evidence>
<dbReference type="PANTHER" id="PTHR24171:SF8">
    <property type="entry name" value="BRCA1-ASSOCIATED RING DOMAIN PROTEIN 1"/>
    <property type="match status" value="1"/>
</dbReference>
<evidence type="ECO:0000256" key="2">
    <source>
        <dbReference type="ARBA" id="ARBA00023043"/>
    </source>
</evidence>
<proteinExistence type="predicted"/>
<dbReference type="Proteomes" id="UP000613740">
    <property type="component" value="Unassembled WGS sequence"/>
</dbReference>
<keyword evidence="1" id="KW-0677">Repeat</keyword>
<dbReference type="GO" id="GO:0004842">
    <property type="term" value="F:ubiquitin-protein transferase activity"/>
    <property type="evidence" value="ECO:0007669"/>
    <property type="project" value="TreeGrafter"/>
</dbReference>
<dbReference type="PROSITE" id="PS50088">
    <property type="entry name" value="ANK_REPEAT"/>
    <property type="match status" value="2"/>
</dbReference>
<dbReference type="SUPFAM" id="SSF48403">
    <property type="entry name" value="Ankyrin repeat"/>
    <property type="match status" value="1"/>
</dbReference>
<dbReference type="PANTHER" id="PTHR24171">
    <property type="entry name" value="ANKYRIN REPEAT DOMAIN-CONTAINING PROTEIN 39-RELATED"/>
    <property type="match status" value="1"/>
</dbReference>
<protein>
    <submittedName>
        <fullName evidence="5">Uncharacterized protein</fullName>
    </submittedName>
</protein>
<reference evidence="5" key="1">
    <citation type="journal article" date="2020" name="bioRxiv">
        <title>Comparative genomics of Chlamydomonas.</title>
        <authorList>
            <person name="Craig R.J."/>
            <person name="Hasan A.R."/>
            <person name="Ness R.W."/>
            <person name="Keightley P.D."/>
        </authorList>
    </citation>
    <scope>NUCLEOTIDE SEQUENCE</scope>
    <source>
        <strain evidence="5">CCAP 11/173</strain>
    </source>
</reference>
<feature type="region of interest" description="Disordered" evidence="4">
    <location>
        <begin position="302"/>
        <end position="329"/>
    </location>
</feature>
<dbReference type="EMBL" id="JAEHOD010000058">
    <property type="protein sequence ID" value="KAG2434351.1"/>
    <property type="molecule type" value="Genomic_DNA"/>
</dbReference>
<dbReference type="OrthoDB" id="194358at2759"/>
<evidence type="ECO:0000313" key="5">
    <source>
        <dbReference type="EMBL" id="KAG2434351.1"/>
    </source>
</evidence>
<dbReference type="PROSITE" id="PS50297">
    <property type="entry name" value="ANK_REP_REGION"/>
    <property type="match status" value="2"/>
</dbReference>
<keyword evidence="2 3" id="KW-0040">ANK repeat</keyword>
<organism evidence="5 6">
    <name type="scientific">Chlamydomonas schloesseri</name>
    <dbReference type="NCBI Taxonomy" id="2026947"/>
    <lineage>
        <taxon>Eukaryota</taxon>
        <taxon>Viridiplantae</taxon>
        <taxon>Chlorophyta</taxon>
        <taxon>core chlorophytes</taxon>
        <taxon>Chlorophyceae</taxon>
        <taxon>CS clade</taxon>
        <taxon>Chlamydomonadales</taxon>
        <taxon>Chlamydomonadaceae</taxon>
        <taxon>Chlamydomonas</taxon>
    </lineage>
</organism>
<dbReference type="InterPro" id="IPR002110">
    <property type="entry name" value="Ankyrin_rpt"/>
</dbReference>
<feature type="compositionally biased region" description="Low complexity" evidence="4">
    <location>
        <begin position="809"/>
        <end position="824"/>
    </location>
</feature>
<keyword evidence="6" id="KW-1185">Reference proteome</keyword>
<evidence type="ECO:0000256" key="4">
    <source>
        <dbReference type="SAM" id="MobiDB-lite"/>
    </source>
</evidence>
<sequence>MADSDSDDDSVVDSLSAISATALDGTTALLQRGLERGRLAETVEKHQLDVQRAATYCLFKLTEPCAVSATATATEEAAAAAGAEGVGASGDDDLAGPTAACAAAASAPALAAAGLKQLLSHPRLGMLVGRDLLTEVLVQVVEQVAAPGVLTAALDVFCCVLAGSANGRQQNRRQATCLARVSSRCLELLAGGAAAAAPQAQPAEAPQDVSLALAALRFFINPLARLPELQPEQRAELAAHATALLRAQLPVQLPVQGAAGGGAAAAAAATAGEGDATAVAAAPAGVTDCLELLRALLQLEASDDSGSSGSSTQTALASSSSSSSQGPAALPHALMAAGGAAVLVPLLQAPAASRRVLQLLLWVAAAGAEAQQEVTAALVEACGQCPEVQRQLVGAAGACVTELRQQRTCTAEASAPAAAARAERATQLLLEVVAAVVEAQPSLAGALLLPDWGGQPLLRVALAGLGVGGAEGVRQSSLPAAVAPATAALRLLHLLLVRCGPPPQSSLPVTAQELMPALVRLAAASAAEDGGDGGGGSSGGVCSLVLDCVHACVRGMAPREAADALCAAASGGRVLKHIAGMLAHSLQCAGGGNGHRAASVMALGELEQLQLAACLLEAGWAEVERCGLYLEYDLLPPAAALDVRRLATTLLAWQPLHRQLTEPAGAAVALALRTLHAALSIFRVTCFVRKGDAEAGVTWWAEAAVADGLVGALVDLLLLRRAPVPPQQQHHAALALQVLSMLVHCWEAVPGVRGDLLEQIQKHAREGRHALDACAMLLPAAAHVLRGLLPPEQYAQVLPLLPEEDDEVAGGAAASEEQAAQVGQRQDGQPPAGAEGEECHGRDCLERWREVMATYETDVFHSACITLGVGVALLSGIGSGWNANGSGGARDACMDQPTFKRCVEVFALGYITCCGGPGSLEWQTTAVADLLRPLAPHLPRQQLLQLVHFVGGWAADSESVRNPLAGETHERLRSVLLCLSACCESPLLLDEDLPELAERNEMELCCVLTCCEREPLPHLVKLACRWCLRLGGRRQQHGRPEAAGAPTAAVSSGLLGQTASAVLQAALRLAEGSHVGVAGPAAPAALLADCVLAVCDSALSEMYGSGLPPQLLHAASSGAPSSDGDGSAAASSTAANSAQAAAVEQLRRLGGEVQQVYEALALQLERGAVGAAGGPSATGGGAGHAVVGDEQQVLLVRAALRAGHWAAELKDQALQFYANKALDLDIRASHRADVADSLRRQAGVLRGDLDRLLLRASRPLLPRTDNQQPAKNNDEATFVTACRRGDLQHAMRLQQQDGVSVNARDTRGRTGLYRAAGEGRLKVVEWLLESGADVNAVGNRQTGDTALHRAAACGFVGVVQVLLGAGADMSTTNTAGKLPREVARNQDVRELL</sequence>
<accession>A0A835W386</accession>
<feature type="region of interest" description="Disordered" evidence="4">
    <location>
        <begin position="806"/>
        <end position="838"/>
    </location>
</feature>
<name>A0A835W386_9CHLO</name>
<feature type="repeat" description="ANK" evidence="3">
    <location>
        <begin position="1307"/>
        <end position="1339"/>
    </location>
</feature>